<evidence type="ECO:0000259" key="6">
    <source>
        <dbReference type="PROSITE" id="PS51186"/>
    </source>
</evidence>
<dbReference type="InterPro" id="IPR016181">
    <property type="entry name" value="Acyl_CoA_acyltransferase"/>
</dbReference>
<keyword evidence="8" id="KW-1185">Reference proteome</keyword>
<dbReference type="OrthoDB" id="24041at2"/>
<dbReference type="Gene3D" id="3.30.470.20">
    <property type="entry name" value="ATP-grasp fold, B domain"/>
    <property type="match status" value="1"/>
</dbReference>
<dbReference type="GO" id="GO:0046872">
    <property type="term" value="F:metal ion binding"/>
    <property type="evidence" value="ECO:0007669"/>
    <property type="project" value="InterPro"/>
</dbReference>
<dbReference type="KEGG" id="ska:CP970_05220"/>
<dbReference type="AlphaFoldDB" id="A0A5J6G9B3"/>
<keyword evidence="7" id="KW-0808">Transferase</keyword>
<name>A0A5J6G9B3_STRKN</name>
<dbReference type="SUPFAM" id="SSF56059">
    <property type="entry name" value="Glutathione synthetase ATP-binding domain-like"/>
    <property type="match status" value="1"/>
</dbReference>
<dbReference type="InterPro" id="IPR011761">
    <property type="entry name" value="ATP-grasp"/>
</dbReference>
<dbReference type="Pfam" id="PF13673">
    <property type="entry name" value="Acetyltransf_10"/>
    <property type="match status" value="1"/>
</dbReference>
<evidence type="ECO:0000256" key="4">
    <source>
        <dbReference type="PROSITE-ProRule" id="PRU00409"/>
    </source>
</evidence>
<evidence type="ECO:0000256" key="3">
    <source>
        <dbReference type="ARBA" id="ARBA00022840"/>
    </source>
</evidence>
<sequence>MKRLLFVAGRSGPSLDYALPRLAATASVHAVLLSPVDDFALGELGRHCADVTDRSSAADPVTALTEHARRIGADGLLTFSEYAVRPVAEACVRLGLPGPGVNAARARDKWLMRLRWQRAGVPVPRFRHVTSLGDLQRARDRIALPFLLKRADGAGSIGHVVIGEDTDIAEVWHRALEVDRAARGDGFGDYTAGTDVPSFVAEELIESTTESWYDESRDDTRGYGDYLSVEGIVAAGTYHPVCVTGRLPTVAPFTELSNQAPCVLPERLQRIVEEHARRAVDSLGLDTCATHTELKLMAGNRLSLLETAARVGGAMVTREVAEVYGVDLITLQAREALSEPQKYPDRMLVTGEGRAAASLALIATDSRGTPWATLPRLNWRTHDWGSLVSPGTTVEIARGSTVPDGTVMPRYDAAAAALSIGGIAYLTADDPATLKADTYRILDGLEASLVAGEGERQRAELTGSAPVVYADELPAAAEVSDLFRAAELNGPIDEPARMRRMLETSQHLMTARVAGRLVGLIRVLTDLSFNAFVADLAVHPDLQRRGIGGELLRRATEPHPGVKFVVHPGNHSGDFYRKQGFVPAPECVALPRRESDPEEDR</sequence>
<evidence type="ECO:0000259" key="5">
    <source>
        <dbReference type="PROSITE" id="PS50975"/>
    </source>
</evidence>
<evidence type="ECO:0000313" key="7">
    <source>
        <dbReference type="EMBL" id="QEU90391.1"/>
    </source>
</evidence>
<evidence type="ECO:0000256" key="1">
    <source>
        <dbReference type="ARBA" id="ARBA00022598"/>
    </source>
</evidence>
<keyword evidence="3 4" id="KW-0067">ATP-binding</keyword>
<evidence type="ECO:0000256" key="2">
    <source>
        <dbReference type="ARBA" id="ARBA00022741"/>
    </source>
</evidence>
<dbReference type="SUPFAM" id="SSF55729">
    <property type="entry name" value="Acyl-CoA N-acyltransferases (Nat)"/>
    <property type="match status" value="1"/>
</dbReference>
<dbReference type="EMBL" id="CP023699">
    <property type="protein sequence ID" value="QEU90391.1"/>
    <property type="molecule type" value="Genomic_DNA"/>
</dbReference>
<accession>A0A5J6G9B3</accession>
<dbReference type="InterPro" id="IPR052032">
    <property type="entry name" value="ATP-dep_AA_Ligase"/>
</dbReference>
<dbReference type="GO" id="GO:0016874">
    <property type="term" value="F:ligase activity"/>
    <property type="evidence" value="ECO:0007669"/>
    <property type="project" value="UniProtKB-KW"/>
</dbReference>
<dbReference type="RefSeq" id="WP_055544368.1">
    <property type="nucleotide sequence ID" value="NZ_CP023699.1"/>
</dbReference>
<dbReference type="PANTHER" id="PTHR43585">
    <property type="entry name" value="FUMIPYRROLE BIOSYNTHESIS PROTEIN C"/>
    <property type="match status" value="1"/>
</dbReference>
<keyword evidence="2 4" id="KW-0547">Nucleotide-binding</keyword>
<dbReference type="GO" id="GO:0005524">
    <property type="term" value="F:ATP binding"/>
    <property type="evidence" value="ECO:0007669"/>
    <property type="project" value="UniProtKB-UniRule"/>
</dbReference>
<dbReference type="PANTHER" id="PTHR43585:SF2">
    <property type="entry name" value="ATP-GRASP ENZYME FSQD"/>
    <property type="match status" value="1"/>
</dbReference>
<dbReference type="InterPro" id="IPR000182">
    <property type="entry name" value="GNAT_dom"/>
</dbReference>
<dbReference type="PROSITE" id="PS51186">
    <property type="entry name" value="GNAT"/>
    <property type="match status" value="1"/>
</dbReference>
<dbReference type="Proteomes" id="UP000325529">
    <property type="component" value="Chromosome"/>
</dbReference>
<dbReference type="CDD" id="cd04301">
    <property type="entry name" value="NAT_SF"/>
    <property type="match status" value="1"/>
</dbReference>
<reference evidence="7 8" key="1">
    <citation type="submission" date="2017-09" db="EMBL/GenBank/DDBJ databases">
        <authorList>
            <person name="Lee N."/>
            <person name="Cho B.-K."/>
        </authorList>
    </citation>
    <scope>NUCLEOTIDE SEQUENCE [LARGE SCALE GENOMIC DNA]</scope>
    <source>
        <strain evidence="7 8">ATCC 12853</strain>
    </source>
</reference>
<dbReference type="Gene3D" id="3.40.50.20">
    <property type="match status" value="1"/>
</dbReference>
<evidence type="ECO:0000313" key="8">
    <source>
        <dbReference type="Proteomes" id="UP000325529"/>
    </source>
</evidence>
<feature type="domain" description="ATP-grasp" evidence="5">
    <location>
        <begin position="113"/>
        <end position="337"/>
    </location>
</feature>
<feature type="domain" description="N-acetyltransferase" evidence="6">
    <location>
        <begin position="466"/>
        <end position="601"/>
    </location>
</feature>
<protein>
    <submittedName>
        <fullName evidence="7">GNAT family N-acetyltransferase</fullName>
    </submittedName>
</protein>
<organism evidence="7 8">
    <name type="scientific">Streptomyces kanamyceticus</name>
    <dbReference type="NCBI Taxonomy" id="1967"/>
    <lineage>
        <taxon>Bacteria</taxon>
        <taxon>Bacillati</taxon>
        <taxon>Actinomycetota</taxon>
        <taxon>Actinomycetes</taxon>
        <taxon>Kitasatosporales</taxon>
        <taxon>Streptomycetaceae</taxon>
        <taxon>Streptomyces</taxon>
    </lineage>
</organism>
<proteinExistence type="predicted"/>
<dbReference type="GO" id="GO:0016747">
    <property type="term" value="F:acyltransferase activity, transferring groups other than amino-acyl groups"/>
    <property type="evidence" value="ECO:0007669"/>
    <property type="project" value="InterPro"/>
</dbReference>
<keyword evidence="1" id="KW-0436">Ligase</keyword>
<gene>
    <name evidence="7" type="ORF">CP970_05220</name>
</gene>
<dbReference type="Gene3D" id="3.40.630.30">
    <property type="match status" value="1"/>
</dbReference>
<dbReference type="PROSITE" id="PS50975">
    <property type="entry name" value="ATP_GRASP"/>
    <property type="match status" value="1"/>
</dbReference>